<feature type="compositionally biased region" description="Polar residues" evidence="1">
    <location>
        <begin position="70"/>
        <end position="83"/>
    </location>
</feature>
<sequence>MAPEAPADTAGPSSPPPRLPEGWLAQWEGVQRKWYFVQRTTGKSQWEIPTEPVLLTPSTTPTPLGPGPSQVPNSNQTGNSSRAVETGDTKADRDRSAADSARVSSSGNSQMHGGLENPLHGSAGVLGPYSNQTGQHLPGAYAQHPPGNDGGYGPGPLQHGHATQMNGSQPVFYSMPGHPGYQNAPQHLNQGIPGAAWANAAAAFQGHSGFDQGYHSEPFQGFSTGPLPPSWKESHTPQGQMTGQMTGQMAGIVISQPQWQSESQSNQSNGLGDHVPINAHSSTLSQPFFGPYSSHNGTGQSPREFPSRPSDPSLPREGQPSQASMDGFSRHSPQSVADQATSGHKYGVSRSHPQHPSTDPALQGFSPLQHAQAQYQQQYMIRNQAGPGINHQTQQSQQGNIPQYQNPLGHIGSNSYIPQQQFGHPGGPTGFSETAYQMPYSQSGHAPGTTRQAPFESQFVSGPWTSTPPNSGPP</sequence>
<name>A0A1F5L2Z0_PENAI</name>
<comment type="caution">
    <text evidence="3">The sequence shown here is derived from an EMBL/GenBank/DDBJ whole genome shotgun (WGS) entry which is preliminary data.</text>
</comment>
<feature type="domain" description="WW" evidence="2">
    <location>
        <begin position="17"/>
        <end position="51"/>
    </location>
</feature>
<dbReference type="Gene3D" id="2.20.70.10">
    <property type="match status" value="1"/>
</dbReference>
<dbReference type="Proteomes" id="UP000177622">
    <property type="component" value="Unassembled WGS sequence"/>
</dbReference>
<feature type="compositionally biased region" description="Basic and acidic residues" evidence="1">
    <location>
        <begin position="85"/>
        <end position="97"/>
    </location>
</feature>
<protein>
    <recommendedName>
        <fullName evidence="2">WW domain-containing protein</fullName>
    </recommendedName>
</protein>
<dbReference type="SUPFAM" id="SSF51045">
    <property type="entry name" value="WW domain"/>
    <property type="match status" value="1"/>
</dbReference>
<evidence type="ECO:0000259" key="2">
    <source>
        <dbReference type="PROSITE" id="PS50020"/>
    </source>
</evidence>
<dbReference type="PROSITE" id="PS01159">
    <property type="entry name" value="WW_DOMAIN_1"/>
    <property type="match status" value="1"/>
</dbReference>
<feature type="region of interest" description="Disordered" evidence="1">
    <location>
        <begin position="222"/>
        <end position="243"/>
    </location>
</feature>
<evidence type="ECO:0000313" key="4">
    <source>
        <dbReference type="Proteomes" id="UP000177622"/>
    </source>
</evidence>
<feature type="compositionally biased region" description="Low complexity" evidence="1">
    <location>
        <begin position="257"/>
        <end position="268"/>
    </location>
</feature>
<feature type="compositionally biased region" description="Polar residues" evidence="1">
    <location>
        <begin position="458"/>
        <end position="474"/>
    </location>
</feature>
<feature type="region of interest" description="Disordered" evidence="1">
    <location>
        <begin position="1"/>
        <end position="22"/>
    </location>
</feature>
<dbReference type="GeneID" id="34581843"/>
<proteinExistence type="predicted"/>
<feature type="region of interest" description="Disordered" evidence="1">
    <location>
        <begin position="40"/>
        <end position="171"/>
    </location>
</feature>
<evidence type="ECO:0000256" key="1">
    <source>
        <dbReference type="SAM" id="MobiDB-lite"/>
    </source>
</evidence>
<dbReference type="EMBL" id="LXJU01000041">
    <property type="protein sequence ID" value="OGE47552.1"/>
    <property type="molecule type" value="Genomic_DNA"/>
</dbReference>
<feature type="compositionally biased region" description="Low complexity" evidence="1">
    <location>
        <begin position="49"/>
        <end position="62"/>
    </location>
</feature>
<accession>A0A1F5L2Z0</accession>
<dbReference type="PROSITE" id="PS50020">
    <property type="entry name" value="WW_DOMAIN_2"/>
    <property type="match status" value="1"/>
</dbReference>
<dbReference type="SMART" id="SM00456">
    <property type="entry name" value="WW"/>
    <property type="match status" value="1"/>
</dbReference>
<dbReference type="RefSeq" id="XP_022483011.1">
    <property type="nucleotide sequence ID" value="XM_022637109.1"/>
</dbReference>
<organism evidence="3 4">
    <name type="scientific">Penicillium arizonense</name>
    <dbReference type="NCBI Taxonomy" id="1835702"/>
    <lineage>
        <taxon>Eukaryota</taxon>
        <taxon>Fungi</taxon>
        <taxon>Dikarya</taxon>
        <taxon>Ascomycota</taxon>
        <taxon>Pezizomycotina</taxon>
        <taxon>Eurotiomycetes</taxon>
        <taxon>Eurotiomycetidae</taxon>
        <taxon>Eurotiales</taxon>
        <taxon>Aspergillaceae</taxon>
        <taxon>Penicillium</taxon>
    </lineage>
</organism>
<reference evidence="3 4" key="1">
    <citation type="journal article" date="2016" name="Sci. Rep.">
        <title>Penicillium arizonense, a new, genome sequenced fungal species, reveals a high chemical diversity in secreted metabolites.</title>
        <authorList>
            <person name="Grijseels S."/>
            <person name="Nielsen J.C."/>
            <person name="Randelovic M."/>
            <person name="Nielsen J."/>
            <person name="Nielsen K.F."/>
            <person name="Workman M."/>
            <person name="Frisvad J.C."/>
        </authorList>
    </citation>
    <scope>NUCLEOTIDE SEQUENCE [LARGE SCALE GENOMIC DNA]</scope>
    <source>
        <strain evidence="3 4">CBS 141311</strain>
    </source>
</reference>
<dbReference type="AlphaFoldDB" id="A0A1F5L2Z0"/>
<feature type="compositionally biased region" description="Polar residues" evidence="1">
    <location>
        <begin position="390"/>
        <end position="422"/>
    </location>
</feature>
<dbReference type="OrthoDB" id="2367685at2759"/>
<dbReference type="STRING" id="1835702.A0A1F5L2Z0"/>
<dbReference type="InterPro" id="IPR001202">
    <property type="entry name" value="WW_dom"/>
</dbReference>
<gene>
    <name evidence="3" type="ORF">PENARI_c041G03850</name>
</gene>
<dbReference type="CDD" id="cd00201">
    <property type="entry name" value="WW"/>
    <property type="match status" value="1"/>
</dbReference>
<dbReference type="InterPro" id="IPR036020">
    <property type="entry name" value="WW_dom_sf"/>
</dbReference>
<feature type="compositionally biased region" description="Polar residues" evidence="1">
    <location>
        <begin position="161"/>
        <end position="171"/>
    </location>
</feature>
<feature type="compositionally biased region" description="Polar residues" evidence="1">
    <location>
        <begin position="331"/>
        <end position="342"/>
    </location>
</feature>
<dbReference type="Pfam" id="PF00397">
    <property type="entry name" value="WW"/>
    <property type="match status" value="1"/>
</dbReference>
<feature type="region of interest" description="Disordered" evidence="1">
    <location>
        <begin position="257"/>
        <end position="474"/>
    </location>
</feature>
<feature type="compositionally biased region" description="Polar residues" evidence="1">
    <location>
        <begin position="431"/>
        <end position="452"/>
    </location>
</feature>
<evidence type="ECO:0000313" key="3">
    <source>
        <dbReference type="EMBL" id="OGE47552.1"/>
    </source>
</evidence>
<keyword evidence="4" id="KW-1185">Reference proteome</keyword>
<feature type="compositionally biased region" description="Low complexity" evidence="1">
    <location>
        <begin position="369"/>
        <end position="379"/>
    </location>
</feature>